<reference evidence="3" key="1">
    <citation type="submission" date="2017-02" db="UniProtKB">
        <authorList>
            <consortium name="WormBaseParasite"/>
        </authorList>
    </citation>
    <scope>IDENTIFICATION</scope>
</reference>
<proteinExistence type="predicted"/>
<dbReference type="EMBL" id="UYRS01019235">
    <property type="protein sequence ID" value="VDK43986.1"/>
    <property type="molecule type" value="Genomic_DNA"/>
</dbReference>
<dbReference type="WBParaSite" id="TASK_0000955001-mRNA-1">
    <property type="protein sequence ID" value="TASK_0000955001-mRNA-1"/>
    <property type="gene ID" value="TASK_0000955001"/>
</dbReference>
<protein>
    <submittedName>
        <fullName evidence="3">AAA_6 domain-containing protein</fullName>
    </submittedName>
</protein>
<sequence>MRPFENLFVEVVPLLKHTGSIEDFAFFLIPDRHRVLLCTAYRQHANSSDSKKHSSMPNLPRGSNQSVVDIVLAHMQVFVDALLKYSVDSCELAVFVDEVSLVTAVSGDSTRLVSSSLAHAMDAFTHRAVLVDAVTVLANLCRLEETRKYSVDGCELAVFVDEVSLVTAISCDSTRLVSSSLAHAMDLDCSSSAKSLVLSHMVMAALNLDQLEKYTDKFERSGHCLRCADDLEMVLLSSWISIILPYSPLSPPFSNSLVMVTAKVEI</sequence>
<evidence type="ECO:0000313" key="3">
    <source>
        <dbReference type="WBParaSite" id="TASK_0000955001-mRNA-1"/>
    </source>
</evidence>
<gene>
    <name evidence="1" type="ORF">TASK_LOCUS9551</name>
</gene>
<reference evidence="1 2" key="2">
    <citation type="submission" date="2018-11" db="EMBL/GenBank/DDBJ databases">
        <authorList>
            <consortium name="Pathogen Informatics"/>
        </authorList>
    </citation>
    <scope>NUCLEOTIDE SEQUENCE [LARGE SCALE GENOMIC DNA]</scope>
</reference>
<name>A0A0R3WFA9_TAEAS</name>
<dbReference type="Proteomes" id="UP000282613">
    <property type="component" value="Unassembled WGS sequence"/>
</dbReference>
<accession>A0A0R3WFA9</accession>
<organism evidence="3">
    <name type="scientific">Taenia asiatica</name>
    <name type="common">Asian tapeworm</name>
    <dbReference type="NCBI Taxonomy" id="60517"/>
    <lineage>
        <taxon>Eukaryota</taxon>
        <taxon>Metazoa</taxon>
        <taxon>Spiralia</taxon>
        <taxon>Lophotrochozoa</taxon>
        <taxon>Platyhelminthes</taxon>
        <taxon>Cestoda</taxon>
        <taxon>Eucestoda</taxon>
        <taxon>Cyclophyllidea</taxon>
        <taxon>Taeniidae</taxon>
        <taxon>Taenia</taxon>
    </lineage>
</organism>
<keyword evidence="2" id="KW-1185">Reference proteome</keyword>
<dbReference type="AlphaFoldDB" id="A0A0R3WFA9"/>
<evidence type="ECO:0000313" key="1">
    <source>
        <dbReference type="EMBL" id="VDK43986.1"/>
    </source>
</evidence>
<evidence type="ECO:0000313" key="2">
    <source>
        <dbReference type="Proteomes" id="UP000282613"/>
    </source>
</evidence>